<organism evidence="1 2">
    <name type="scientific">Rhizobium lusitanum</name>
    <dbReference type="NCBI Taxonomy" id="293958"/>
    <lineage>
        <taxon>Bacteria</taxon>
        <taxon>Pseudomonadati</taxon>
        <taxon>Pseudomonadota</taxon>
        <taxon>Alphaproteobacteria</taxon>
        <taxon>Hyphomicrobiales</taxon>
        <taxon>Rhizobiaceae</taxon>
        <taxon>Rhizobium/Agrobacterium group</taxon>
        <taxon>Rhizobium</taxon>
    </lineage>
</organism>
<sequence>MQALIDISNLMLADFAFEMEGEVRGEATSTGLPRTAYASEHFVSRGL</sequence>
<reference evidence="1 2" key="1">
    <citation type="submission" date="2016-08" db="EMBL/GenBank/DDBJ databases">
        <authorList>
            <person name="Seilhamer J.J."/>
        </authorList>
    </citation>
    <scope>NUCLEOTIDE SEQUENCE [LARGE SCALE GENOMIC DNA]</scope>
    <source>
        <strain evidence="1 2">P1-7</strain>
    </source>
</reference>
<dbReference type="Proteomes" id="UP000199205">
    <property type="component" value="Unassembled WGS sequence"/>
</dbReference>
<name>A0A1C3XJL0_9HYPH</name>
<protein>
    <submittedName>
        <fullName evidence="1">Uncharacterized protein</fullName>
    </submittedName>
</protein>
<dbReference type="RefSeq" id="WP_156143639.1">
    <property type="nucleotide sequence ID" value="NZ_FMAF01000046.1"/>
</dbReference>
<dbReference type="EMBL" id="FMAF01000046">
    <property type="protein sequence ID" value="SCB52164.1"/>
    <property type="molecule type" value="Genomic_DNA"/>
</dbReference>
<dbReference type="AlphaFoldDB" id="A0A1C3XJL0"/>
<evidence type="ECO:0000313" key="1">
    <source>
        <dbReference type="EMBL" id="SCB52164.1"/>
    </source>
</evidence>
<evidence type="ECO:0000313" key="2">
    <source>
        <dbReference type="Proteomes" id="UP000199205"/>
    </source>
</evidence>
<gene>
    <name evidence="1" type="ORF">GA0061101_14630</name>
</gene>
<proteinExistence type="predicted"/>
<accession>A0A1C3XJL0</accession>